<proteinExistence type="predicted"/>
<feature type="domain" description="Copper amine oxidase-like N-terminal" evidence="2">
    <location>
        <begin position="406"/>
        <end position="496"/>
    </location>
</feature>
<organism evidence="3 4">
    <name type="scientific">Paenibacillus enshidis</name>
    <dbReference type="NCBI Taxonomy" id="1458439"/>
    <lineage>
        <taxon>Bacteria</taxon>
        <taxon>Bacillati</taxon>
        <taxon>Bacillota</taxon>
        <taxon>Bacilli</taxon>
        <taxon>Bacillales</taxon>
        <taxon>Paenibacillaceae</taxon>
        <taxon>Paenibacillus</taxon>
    </lineage>
</organism>
<dbReference type="SUPFAM" id="SSF55383">
    <property type="entry name" value="Copper amine oxidase, domain N"/>
    <property type="match status" value="1"/>
</dbReference>
<protein>
    <submittedName>
        <fullName evidence="3">Copper amine oxidase N-terminal domain-containing protein</fullName>
    </submittedName>
</protein>
<dbReference type="RefSeq" id="WP_375355555.1">
    <property type="nucleotide sequence ID" value="NZ_JBHHMI010000009.1"/>
</dbReference>
<dbReference type="Pfam" id="PF07833">
    <property type="entry name" value="Cu_amine_oxidN1"/>
    <property type="match status" value="1"/>
</dbReference>
<evidence type="ECO:0000313" key="3">
    <source>
        <dbReference type="EMBL" id="MFB5267549.1"/>
    </source>
</evidence>
<keyword evidence="4" id="KW-1185">Reference proteome</keyword>
<evidence type="ECO:0000259" key="2">
    <source>
        <dbReference type="Pfam" id="PF07833"/>
    </source>
</evidence>
<dbReference type="InterPro" id="IPR036582">
    <property type="entry name" value="Mao_N_sf"/>
</dbReference>
<dbReference type="Proteomes" id="UP001580346">
    <property type="component" value="Unassembled WGS sequence"/>
</dbReference>
<dbReference type="EMBL" id="JBHHMI010000009">
    <property type="protein sequence ID" value="MFB5267549.1"/>
    <property type="molecule type" value="Genomic_DNA"/>
</dbReference>
<dbReference type="Gene3D" id="3.30.457.10">
    <property type="entry name" value="Copper amine oxidase-like, N-terminal domain"/>
    <property type="match status" value="1"/>
</dbReference>
<feature type="chain" id="PRO_5045179244" evidence="1">
    <location>
        <begin position="24"/>
        <end position="504"/>
    </location>
</feature>
<name>A0ABV5AVY6_9BACL</name>
<comment type="caution">
    <text evidence="3">The sequence shown here is derived from an EMBL/GenBank/DDBJ whole genome shotgun (WGS) entry which is preliminary data.</text>
</comment>
<keyword evidence="1" id="KW-0732">Signal</keyword>
<accession>A0ABV5AVY6</accession>
<gene>
    <name evidence="3" type="ORF">ACE41H_12260</name>
</gene>
<sequence>MKLKKWLAAPLVLLLVILTGCQAVGGFDVNQGLLGTLKVKPQESSSTLSFHVEPAGSASAEDREIIDFINSVSISVYEAKIQSEDVVSAKGAFHYQDVSLPFAMSMDQSGLAFELEGSKKPYYIGLNQAEALEGLPEGFDPYAYKDKINDLVLEAAGLFIEHSPNPKDISVAKVTEEVNGEQVDLTKLSVQLTGEELVQLVKPMLQSLAQDEEGLKRLIGQGLDLAAEIAAAFGEEESLKEGLAGFGDSREEILNNLYTEAKDALDQVVSQYDAGVSLMYTQAPELRTVLGPNTVLKTDMYFDANKDLRKDRTELTVALPGMEDLPITSFTLRSESELWNVNGAVTADKVDTSGGVINVEEDGLTPGDTLRNFDSSSKVYDILKNDLQLTHKEIVIDPEDSYYDLVIKKGTTMIALRDIAAELDAELDWDAAAKQITVTDDITEAKFVIKKGMKQIKAGDRTIDLPQPVFAAEDGTLYVPLRQAATALGAEVTVQDGMLVIERD</sequence>
<feature type="signal peptide" evidence="1">
    <location>
        <begin position="1"/>
        <end position="23"/>
    </location>
</feature>
<evidence type="ECO:0000256" key="1">
    <source>
        <dbReference type="SAM" id="SignalP"/>
    </source>
</evidence>
<evidence type="ECO:0000313" key="4">
    <source>
        <dbReference type="Proteomes" id="UP001580346"/>
    </source>
</evidence>
<dbReference type="PROSITE" id="PS51257">
    <property type="entry name" value="PROKAR_LIPOPROTEIN"/>
    <property type="match status" value="1"/>
</dbReference>
<dbReference type="InterPro" id="IPR012854">
    <property type="entry name" value="Cu_amine_oxidase-like_N"/>
</dbReference>
<reference evidence="3 4" key="1">
    <citation type="submission" date="2024-09" db="EMBL/GenBank/DDBJ databases">
        <title>Paenibacillus zeirhizospherea sp. nov., isolated from surface of the maize (Zea mays) roots in a horticulture field, Hungary.</title>
        <authorList>
            <person name="Marton D."/>
            <person name="Farkas M."/>
            <person name="Bedics A."/>
            <person name="Toth E."/>
            <person name="Tancsics A."/>
            <person name="Boka K."/>
            <person name="Maroti G."/>
            <person name="Kriszt B."/>
            <person name="Cserhati M."/>
        </authorList>
    </citation>
    <scope>NUCLEOTIDE SEQUENCE [LARGE SCALE GENOMIC DNA]</scope>
    <source>
        <strain evidence="3 4">KCTC 33519</strain>
    </source>
</reference>